<feature type="transmembrane region" description="Helical" evidence="1">
    <location>
        <begin position="184"/>
        <end position="203"/>
    </location>
</feature>
<accession>A0A378Y2J7</accession>
<name>A0A378Y2J7_PAEPO</name>
<evidence type="ECO:0000313" key="2">
    <source>
        <dbReference type="EMBL" id="SUA71068.1"/>
    </source>
</evidence>
<dbReference type="AlphaFoldDB" id="A0A378Y2J7"/>
<dbReference type="EMBL" id="UGSC01000001">
    <property type="protein sequence ID" value="SUA71068.1"/>
    <property type="molecule type" value="Genomic_DNA"/>
</dbReference>
<evidence type="ECO:0000256" key="1">
    <source>
        <dbReference type="SAM" id="Phobius"/>
    </source>
</evidence>
<keyword evidence="1" id="KW-1133">Transmembrane helix</keyword>
<protein>
    <submittedName>
        <fullName evidence="2">Uncharacterized protein</fullName>
    </submittedName>
</protein>
<dbReference type="Proteomes" id="UP000254400">
    <property type="component" value="Unassembled WGS sequence"/>
</dbReference>
<reference evidence="2 3" key="1">
    <citation type="submission" date="2018-06" db="EMBL/GenBank/DDBJ databases">
        <authorList>
            <consortium name="Pathogen Informatics"/>
            <person name="Doyle S."/>
        </authorList>
    </citation>
    <scope>NUCLEOTIDE SEQUENCE [LARGE SCALE GENOMIC DNA]</scope>
    <source>
        <strain evidence="2 3">NCTC10343</strain>
    </source>
</reference>
<gene>
    <name evidence="2" type="ORF">NCTC10343_03955</name>
</gene>
<evidence type="ECO:0000313" key="3">
    <source>
        <dbReference type="Proteomes" id="UP000254400"/>
    </source>
</evidence>
<keyword evidence="1" id="KW-0812">Transmembrane</keyword>
<organism evidence="2 3">
    <name type="scientific">Paenibacillus polymyxa</name>
    <name type="common">Bacillus polymyxa</name>
    <dbReference type="NCBI Taxonomy" id="1406"/>
    <lineage>
        <taxon>Bacteria</taxon>
        <taxon>Bacillati</taxon>
        <taxon>Bacillota</taxon>
        <taxon>Bacilli</taxon>
        <taxon>Bacillales</taxon>
        <taxon>Paenibacillaceae</taxon>
        <taxon>Paenibacillus</taxon>
    </lineage>
</organism>
<proteinExistence type="predicted"/>
<keyword evidence="1" id="KW-0472">Membrane</keyword>
<sequence>MLVSNYSNKIANGFRVILGSGELYRPTYPLNFIENICENDKVEDLDIAGSVEKEIRYLFCIYVKILTEFENYKLDKLNLYGHLVSNELEHFILRYPVVFDIIEKHFLCVVGDNFKTIEEVVPLDNELKSMKKVRNEIIHHGAECIVKGDIYGPGFRISFNRHSMENHQPNRFLLLDNHSELYNVTYFITWMLNLLMNYLILFFKTANEIRTNMHLITEKQINEIKSMDKRYGGAFSKIRFFNNEAEIYKGNLEELLVHTIIYEKAIENCLTDSYQNY</sequence>